<dbReference type="InterPro" id="IPR000639">
    <property type="entry name" value="Epox_hydrolase-like"/>
</dbReference>
<evidence type="ECO:0000259" key="2">
    <source>
        <dbReference type="Pfam" id="PF00561"/>
    </source>
</evidence>
<dbReference type="SUPFAM" id="SSF53474">
    <property type="entry name" value="alpha/beta-Hydrolases"/>
    <property type="match status" value="1"/>
</dbReference>
<sequence length="288" mass="32181">MASISTKYIGLPTGETVFYREAGSPSSPTILLLHGFPSSSHQYRNLISLLAPKYHLLAPDLPGFGFTTTPEDYVYSFDNIAETISTWLETMPNGPAKYSIYIFDYGAPTGLRLALKKPSAITAIISQNGNAYEEGLGEFWAPIRKYWSSHSAADREALGFLVKPETTKMQYTLGTADQHSIAPETYTLDQALMDRPGNADIQLDLLYDYRTNLPLYPKFQEYFRNSQVPLLAVWGQHDIIFVQPGAEAFKKDLPEAQVSFLNAGHFAVETNTDEIAKLMVEFFQKIGL</sequence>
<organism evidence="3 4">
    <name type="scientific">Tothia fuscella</name>
    <dbReference type="NCBI Taxonomy" id="1048955"/>
    <lineage>
        <taxon>Eukaryota</taxon>
        <taxon>Fungi</taxon>
        <taxon>Dikarya</taxon>
        <taxon>Ascomycota</taxon>
        <taxon>Pezizomycotina</taxon>
        <taxon>Dothideomycetes</taxon>
        <taxon>Pleosporomycetidae</taxon>
        <taxon>Venturiales</taxon>
        <taxon>Cylindrosympodiaceae</taxon>
        <taxon>Tothia</taxon>
    </lineage>
</organism>
<evidence type="ECO:0000256" key="1">
    <source>
        <dbReference type="ARBA" id="ARBA00022801"/>
    </source>
</evidence>
<dbReference type="PANTHER" id="PTHR42977:SF3">
    <property type="entry name" value="AB HYDROLASE-1 DOMAIN-CONTAINING PROTEIN"/>
    <property type="match status" value="1"/>
</dbReference>
<dbReference type="InterPro" id="IPR000073">
    <property type="entry name" value="AB_hydrolase_1"/>
</dbReference>
<dbReference type="InterPro" id="IPR051340">
    <property type="entry name" value="Haloalkane_dehalogenase"/>
</dbReference>
<feature type="domain" description="AB hydrolase-1" evidence="2">
    <location>
        <begin position="28"/>
        <end position="271"/>
    </location>
</feature>
<dbReference type="EMBL" id="MU007012">
    <property type="protein sequence ID" value="KAF2435630.1"/>
    <property type="molecule type" value="Genomic_DNA"/>
</dbReference>
<name>A0A9P4P1K7_9PEZI</name>
<dbReference type="InterPro" id="IPR029058">
    <property type="entry name" value="AB_hydrolase_fold"/>
</dbReference>
<accession>A0A9P4P1K7</accession>
<dbReference type="Gene3D" id="3.40.50.1820">
    <property type="entry name" value="alpha/beta hydrolase"/>
    <property type="match status" value="1"/>
</dbReference>
<dbReference type="Pfam" id="PF00561">
    <property type="entry name" value="Abhydrolase_1"/>
    <property type="match status" value="1"/>
</dbReference>
<protein>
    <submittedName>
        <fullName evidence="3">Alpha/beta-hydrolase</fullName>
    </submittedName>
</protein>
<reference evidence="3" key="1">
    <citation type="journal article" date="2020" name="Stud. Mycol.">
        <title>101 Dothideomycetes genomes: a test case for predicting lifestyles and emergence of pathogens.</title>
        <authorList>
            <person name="Haridas S."/>
            <person name="Albert R."/>
            <person name="Binder M."/>
            <person name="Bloem J."/>
            <person name="Labutti K."/>
            <person name="Salamov A."/>
            <person name="Andreopoulos B."/>
            <person name="Baker S."/>
            <person name="Barry K."/>
            <person name="Bills G."/>
            <person name="Bluhm B."/>
            <person name="Cannon C."/>
            <person name="Castanera R."/>
            <person name="Culley D."/>
            <person name="Daum C."/>
            <person name="Ezra D."/>
            <person name="Gonzalez J."/>
            <person name="Henrissat B."/>
            <person name="Kuo A."/>
            <person name="Liang C."/>
            <person name="Lipzen A."/>
            <person name="Lutzoni F."/>
            <person name="Magnuson J."/>
            <person name="Mondo S."/>
            <person name="Nolan M."/>
            <person name="Ohm R."/>
            <person name="Pangilinan J."/>
            <person name="Park H.-J."/>
            <person name="Ramirez L."/>
            <person name="Alfaro M."/>
            <person name="Sun H."/>
            <person name="Tritt A."/>
            <person name="Yoshinaga Y."/>
            <person name="Zwiers L.-H."/>
            <person name="Turgeon B."/>
            <person name="Goodwin S."/>
            <person name="Spatafora J."/>
            <person name="Crous P."/>
            <person name="Grigoriev I."/>
        </authorList>
    </citation>
    <scope>NUCLEOTIDE SEQUENCE</scope>
    <source>
        <strain evidence="3">CBS 130266</strain>
    </source>
</reference>
<dbReference type="Proteomes" id="UP000800235">
    <property type="component" value="Unassembled WGS sequence"/>
</dbReference>
<gene>
    <name evidence="3" type="ORF">EJ08DRAFT_282152</name>
</gene>
<dbReference type="OrthoDB" id="284184at2759"/>
<evidence type="ECO:0000313" key="3">
    <source>
        <dbReference type="EMBL" id="KAF2435630.1"/>
    </source>
</evidence>
<dbReference type="PRINTS" id="PR00412">
    <property type="entry name" value="EPOXHYDRLASE"/>
</dbReference>
<keyword evidence="1" id="KW-0378">Hydrolase</keyword>
<dbReference type="PANTHER" id="PTHR42977">
    <property type="entry name" value="HYDROLASE-RELATED"/>
    <property type="match status" value="1"/>
</dbReference>
<dbReference type="AlphaFoldDB" id="A0A9P4P1K7"/>
<dbReference type="GO" id="GO:0004301">
    <property type="term" value="F:epoxide hydrolase activity"/>
    <property type="evidence" value="ECO:0007669"/>
    <property type="project" value="TreeGrafter"/>
</dbReference>
<keyword evidence="4" id="KW-1185">Reference proteome</keyword>
<comment type="caution">
    <text evidence="3">The sequence shown here is derived from an EMBL/GenBank/DDBJ whole genome shotgun (WGS) entry which is preliminary data.</text>
</comment>
<evidence type="ECO:0000313" key="4">
    <source>
        <dbReference type="Proteomes" id="UP000800235"/>
    </source>
</evidence>
<proteinExistence type="predicted"/>